<gene>
    <name evidence="1" type="ORF">ALC62_06460</name>
</gene>
<reference evidence="1 2" key="1">
    <citation type="submission" date="2016-03" db="EMBL/GenBank/DDBJ databases">
        <title>Cyphomyrmex costatus WGS genome.</title>
        <authorList>
            <person name="Nygaard S."/>
            <person name="Hu H."/>
            <person name="Boomsma J."/>
            <person name="Zhang G."/>
        </authorList>
    </citation>
    <scope>NUCLEOTIDE SEQUENCE [LARGE SCALE GENOMIC DNA]</scope>
    <source>
        <strain evidence="1">MS0001</strain>
        <tissue evidence="1">Whole body</tissue>
    </source>
</reference>
<proteinExistence type="predicted"/>
<keyword evidence="2" id="KW-1185">Reference proteome</keyword>
<organism evidence="1 2">
    <name type="scientific">Cyphomyrmex costatus</name>
    <dbReference type="NCBI Taxonomy" id="456900"/>
    <lineage>
        <taxon>Eukaryota</taxon>
        <taxon>Metazoa</taxon>
        <taxon>Ecdysozoa</taxon>
        <taxon>Arthropoda</taxon>
        <taxon>Hexapoda</taxon>
        <taxon>Insecta</taxon>
        <taxon>Pterygota</taxon>
        <taxon>Neoptera</taxon>
        <taxon>Endopterygota</taxon>
        <taxon>Hymenoptera</taxon>
        <taxon>Apocrita</taxon>
        <taxon>Aculeata</taxon>
        <taxon>Formicoidea</taxon>
        <taxon>Formicidae</taxon>
        <taxon>Myrmicinae</taxon>
        <taxon>Cyphomyrmex</taxon>
    </lineage>
</organism>
<dbReference type="AlphaFoldDB" id="A0A195CPM5"/>
<dbReference type="Proteomes" id="UP000078542">
    <property type="component" value="Unassembled WGS sequence"/>
</dbReference>
<evidence type="ECO:0000313" key="2">
    <source>
        <dbReference type="Proteomes" id="UP000078542"/>
    </source>
</evidence>
<dbReference type="EMBL" id="KQ977444">
    <property type="protein sequence ID" value="KYN02661.1"/>
    <property type="molecule type" value="Genomic_DNA"/>
</dbReference>
<sequence length="89" mass="10516">MSYRVTKSNNSHALKKIQLAIFERDRALTCSILIDTRIFGVPIAEEISARKTRYTEDYLKEESRELCRIESEKTNIEMCICRVRKKINF</sequence>
<accession>A0A195CPM5</accession>
<evidence type="ECO:0000313" key="1">
    <source>
        <dbReference type="EMBL" id="KYN02661.1"/>
    </source>
</evidence>
<protein>
    <submittedName>
        <fullName evidence="1">Uncharacterized protein</fullName>
    </submittedName>
</protein>
<name>A0A195CPM5_9HYME</name>